<dbReference type="SUPFAM" id="SSF51735">
    <property type="entry name" value="NAD(P)-binding Rossmann-fold domains"/>
    <property type="match status" value="1"/>
</dbReference>
<dbReference type="Pfam" id="PF13561">
    <property type="entry name" value="adh_short_C2"/>
    <property type="match status" value="1"/>
</dbReference>
<evidence type="ECO:0008006" key="4">
    <source>
        <dbReference type="Google" id="ProtNLM"/>
    </source>
</evidence>
<dbReference type="EMBL" id="MFDZ01000007">
    <property type="protein sequence ID" value="OGE78687.1"/>
    <property type="molecule type" value="Genomic_DNA"/>
</dbReference>
<dbReference type="InterPro" id="IPR036291">
    <property type="entry name" value="NAD(P)-bd_dom_sf"/>
</dbReference>
<gene>
    <name evidence="2" type="ORF">A3J19_05010</name>
</gene>
<name>A0A1F5NLV6_9BACT</name>
<comment type="caution">
    <text evidence="2">The sequence shown here is derived from an EMBL/GenBank/DDBJ whole genome shotgun (WGS) entry which is preliminary data.</text>
</comment>
<dbReference type="PRINTS" id="PR00080">
    <property type="entry name" value="SDRFAMILY"/>
</dbReference>
<dbReference type="FunFam" id="3.40.50.720:FF:000084">
    <property type="entry name" value="Short-chain dehydrogenase reductase"/>
    <property type="match status" value="1"/>
</dbReference>
<organism evidence="2 3">
    <name type="scientific">Candidatus Daviesbacteria bacterium RIFCSPLOWO2_02_FULL_41_8</name>
    <dbReference type="NCBI Taxonomy" id="1797798"/>
    <lineage>
        <taxon>Bacteria</taxon>
        <taxon>Candidatus Daviesiibacteriota</taxon>
    </lineage>
</organism>
<proteinExistence type="inferred from homology"/>
<reference evidence="2 3" key="1">
    <citation type="journal article" date="2016" name="Nat. Commun.">
        <title>Thousands of microbial genomes shed light on interconnected biogeochemical processes in an aquifer system.</title>
        <authorList>
            <person name="Anantharaman K."/>
            <person name="Brown C.T."/>
            <person name="Hug L.A."/>
            <person name="Sharon I."/>
            <person name="Castelle C.J."/>
            <person name="Probst A.J."/>
            <person name="Thomas B.C."/>
            <person name="Singh A."/>
            <person name="Wilkins M.J."/>
            <person name="Karaoz U."/>
            <person name="Brodie E.L."/>
            <person name="Williams K.H."/>
            <person name="Hubbard S.S."/>
            <person name="Banfield J.F."/>
        </authorList>
    </citation>
    <scope>NUCLEOTIDE SEQUENCE [LARGE SCALE GENOMIC DNA]</scope>
</reference>
<protein>
    <recommendedName>
        <fullName evidence="4">3-oxoacyl-ACP reductase</fullName>
    </recommendedName>
</protein>
<dbReference type="AlphaFoldDB" id="A0A1F5NLV6"/>
<dbReference type="Gene3D" id="3.40.50.720">
    <property type="entry name" value="NAD(P)-binding Rossmann-like Domain"/>
    <property type="match status" value="1"/>
</dbReference>
<sequence length="262" mass="28613">MNLGLNNRIALVTGSTHGVGKSIAIALAKEGVNIIINGRNEGEVRKTVKEIGNLGVSAFECCIDDRNPNAIKDFFSEIGQLDILVNNVGNIEKPGDFLDLTDEDWLSSHELTFMSMVRFAREALPLLLKSNQPRIINISSIPAHQPGFYNPHYSADKAAMLNLGKYLANSFGKKGILVNTICPSTLHGGGWVKNKLRRADKDRVSLEEMEEIMIKEEAAKSPLGKVGELEDVANLVVYLASCNAKYLTGHCYNVDGGVTRSI</sequence>
<dbReference type="CDD" id="cd05233">
    <property type="entry name" value="SDR_c"/>
    <property type="match status" value="1"/>
</dbReference>
<evidence type="ECO:0000313" key="2">
    <source>
        <dbReference type="EMBL" id="OGE78687.1"/>
    </source>
</evidence>
<accession>A0A1F5NLV6</accession>
<evidence type="ECO:0000256" key="1">
    <source>
        <dbReference type="ARBA" id="ARBA00006484"/>
    </source>
</evidence>
<dbReference type="PANTHER" id="PTHR42879">
    <property type="entry name" value="3-OXOACYL-(ACYL-CARRIER-PROTEIN) REDUCTASE"/>
    <property type="match status" value="1"/>
</dbReference>
<dbReference type="Proteomes" id="UP000176578">
    <property type="component" value="Unassembled WGS sequence"/>
</dbReference>
<dbReference type="InterPro" id="IPR050259">
    <property type="entry name" value="SDR"/>
</dbReference>
<dbReference type="InterPro" id="IPR002347">
    <property type="entry name" value="SDR_fam"/>
</dbReference>
<evidence type="ECO:0000313" key="3">
    <source>
        <dbReference type="Proteomes" id="UP000176578"/>
    </source>
</evidence>
<dbReference type="PRINTS" id="PR00081">
    <property type="entry name" value="GDHRDH"/>
</dbReference>
<comment type="similarity">
    <text evidence="1">Belongs to the short-chain dehydrogenases/reductases (SDR) family.</text>
</comment>